<keyword evidence="2" id="KW-0012">Acyltransferase</keyword>
<dbReference type="PROSITE" id="PS51186">
    <property type="entry name" value="GNAT"/>
    <property type="match status" value="1"/>
</dbReference>
<dbReference type="PANTHER" id="PTHR42919">
    <property type="entry name" value="N-ALPHA-ACETYLTRANSFERASE"/>
    <property type="match status" value="1"/>
</dbReference>
<dbReference type="STRING" id="416591.Tlet_1813"/>
<evidence type="ECO:0000313" key="5">
    <source>
        <dbReference type="Proteomes" id="UP000002016"/>
    </source>
</evidence>
<dbReference type="GO" id="GO:0016747">
    <property type="term" value="F:acyltransferase activity, transferring groups other than amino-acyl groups"/>
    <property type="evidence" value="ECO:0007669"/>
    <property type="project" value="InterPro"/>
</dbReference>
<keyword evidence="1 4" id="KW-0808">Transferase</keyword>
<dbReference type="EMBL" id="CP000812">
    <property type="protein sequence ID" value="ABV34367.1"/>
    <property type="molecule type" value="Genomic_DNA"/>
</dbReference>
<dbReference type="InterPro" id="IPR000182">
    <property type="entry name" value="GNAT_dom"/>
</dbReference>
<dbReference type="Gene3D" id="3.40.630.30">
    <property type="match status" value="1"/>
</dbReference>
<evidence type="ECO:0000256" key="2">
    <source>
        <dbReference type="ARBA" id="ARBA00023315"/>
    </source>
</evidence>
<dbReference type="Proteomes" id="UP000002016">
    <property type="component" value="Chromosome"/>
</dbReference>
<evidence type="ECO:0000313" key="4">
    <source>
        <dbReference type="EMBL" id="ABV34367.1"/>
    </source>
</evidence>
<accession>A8F883</accession>
<dbReference type="Pfam" id="PF00583">
    <property type="entry name" value="Acetyltransf_1"/>
    <property type="match status" value="1"/>
</dbReference>
<dbReference type="eggNOG" id="COG0456">
    <property type="taxonomic scope" value="Bacteria"/>
</dbReference>
<feature type="domain" description="N-acetyltransferase" evidence="3">
    <location>
        <begin position="28"/>
        <end position="174"/>
    </location>
</feature>
<sequence>MEVFELDKNRWKDFKLHFKWSSDRYYKVDIRRTQTGWMIELKLQTTDKPIVKDYEEPLWQKWMDEESGDGARIFGVKIDGEIVGWMTVGIESWNNRLRVYELLVLEQYRKRGIGKILLDKAKQIAKQKHCRAIVLETQTNNANAIEFYRKQGFEFDGLDITAYHNDDVERNEVRIEMVFKNF</sequence>
<reference evidence="4 5" key="2">
    <citation type="journal article" date="2009" name="Proc. Natl. Acad. Sci. U.S.A.">
        <title>On the chimeric nature, thermophilic origin, and phylogenetic placement of the Thermotogales.</title>
        <authorList>
            <person name="Zhaxybayeva O."/>
            <person name="Swithers K.S."/>
            <person name="Lapierre P."/>
            <person name="Fournier G.P."/>
            <person name="Bickhart D.M."/>
            <person name="DeBoy R.T."/>
            <person name="Nelson K.E."/>
            <person name="Nesbo C.L."/>
            <person name="Doolittle W.F."/>
            <person name="Gogarten J.P."/>
            <person name="Noll K.M."/>
        </authorList>
    </citation>
    <scope>NUCLEOTIDE SEQUENCE [LARGE SCALE GENOMIC DNA]</scope>
    <source>
        <strain evidence="5">ATCC BAA-301 / DSM 14385 / NBRC 107922 / TMO</strain>
    </source>
</reference>
<gene>
    <name evidence="4" type="ordered locus">Tlet_1813</name>
</gene>
<dbReference type="PANTHER" id="PTHR42919:SF8">
    <property type="entry name" value="N-ALPHA-ACETYLTRANSFERASE 50"/>
    <property type="match status" value="1"/>
</dbReference>
<proteinExistence type="predicted"/>
<dbReference type="HOGENOM" id="CLU_095996_0_0_0"/>
<organism evidence="4 5">
    <name type="scientific">Pseudothermotoga lettingae (strain ATCC BAA-301 / DSM 14385 / NBRC 107922 / TMO)</name>
    <name type="common">Thermotoga lettingae</name>
    <dbReference type="NCBI Taxonomy" id="416591"/>
    <lineage>
        <taxon>Bacteria</taxon>
        <taxon>Thermotogati</taxon>
        <taxon>Thermotogota</taxon>
        <taxon>Thermotogae</taxon>
        <taxon>Thermotogales</taxon>
        <taxon>Thermotogaceae</taxon>
        <taxon>Pseudothermotoga</taxon>
    </lineage>
</organism>
<dbReference type="InterPro" id="IPR016181">
    <property type="entry name" value="Acyl_CoA_acyltransferase"/>
</dbReference>
<dbReference type="SUPFAM" id="SSF55729">
    <property type="entry name" value="Acyl-CoA N-acyltransferases (Nat)"/>
    <property type="match status" value="1"/>
</dbReference>
<dbReference type="CDD" id="cd04301">
    <property type="entry name" value="NAT_SF"/>
    <property type="match status" value="1"/>
</dbReference>
<keyword evidence="5" id="KW-1185">Reference proteome</keyword>
<dbReference type="InterPro" id="IPR051556">
    <property type="entry name" value="N-term/lysine_N-AcTrnsfr"/>
</dbReference>
<dbReference type="KEGG" id="tle:Tlet_1813"/>
<protein>
    <submittedName>
        <fullName evidence="4">GCN5-related N-acetyltransferase</fullName>
    </submittedName>
</protein>
<dbReference type="OrthoDB" id="46888at2"/>
<dbReference type="RefSeq" id="WP_012003843.1">
    <property type="nucleotide sequence ID" value="NC_009828.1"/>
</dbReference>
<dbReference type="AlphaFoldDB" id="A8F883"/>
<reference evidence="4 5" key="1">
    <citation type="submission" date="2007-08" db="EMBL/GenBank/DDBJ databases">
        <title>Complete sequence of Thermotoga lettingae TMO.</title>
        <authorList>
            <consortium name="US DOE Joint Genome Institute"/>
            <person name="Copeland A."/>
            <person name="Lucas S."/>
            <person name="Lapidus A."/>
            <person name="Barry K."/>
            <person name="Glavina del Rio T."/>
            <person name="Dalin E."/>
            <person name="Tice H."/>
            <person name="Pitluck S."/>
            <person name="Foster B."/>
            <person name="Bruce D."/>
            <person name="Schmutz J."/>
            <person name="Larimer F."/>
            <person name="Land M."/>
            <person name="Hauser L."/>
            <person name="Kyrpides N."/>
            <person name="Mikhailova N."/>
            <person name="Nelson K."/>
            <person name="Gogarten J.P."/>
            <person name="Noll K."/>
            <person name="Richardson P."/>
        </authorList>
    </citation>
    <scope>NUCLEOTIDE SEQUENCE [LARGE SCALE GENOMIC DNA]</scope>
    <source>
        <strain evidence="5">ATCC BAA-301 / DSM 14385 / NBRC 107922 / TMO</strain>
    </source>
</reference>
<evidence type="ECO:0000256" key="1">
    <source>
        <dbReference type="ARBA" id="ARBA00022679"/>
    </source>
</evidence>
<evidence type="ECO:0000259" key="3">
    <source>
        <dbReference type="PROSITE" id="PS51186"/>
    </source>
</evidence>
<name>A8F883_PSELT</name>